<accession>T1HX00</accession>
<dbReference type="Gene3D" id="1.20.1070.10">
    <property type="entry name" value="Rhodopsin 7-helix transmembrane proteins"/>
    <property type="match status" value="2"/>
</dbReference>
<dbReference type="eggNOG" id="KOG4219">
    <property type="taxonomic scope" value="Eukaryota"/>
</dbReference>
<evidence type="ECO:0000256" key="6">
    <source>
        <dbReference type="ARBA" id="ARBA00023136"/>
    </source>
</evidence>
<keyword evidence="7 9" id="KW-0675">Receptor</keyword>
<evidence type="ECO:0000256" key="5">
    <source>
        <dbReference type="ARBA" id="ARBA00023040"/>
    </source>
</evidence>
<protein>
    <submittedName>
        <fullName evidence="11">G_PROTEIN_RECEP_F1_2 domain-containing protein</fullName>
    </submittedName>
</protein>
<evidence type="ECO:0000256" key="4">
    <source>
        <dbReference type="ARBA" id="ARBA00022989"/>
    </source>
</evidence>
<reference evidence="11" key="1">
    <citation type="submission" date="2015-05" db="UniProtKB">
        <authorList>
            <consortium name="EnsemblMetazoa"/>
        </authorList>
    </citation>
    <scope>IDENTIFICATION</scope>
</reference>
<comment type="subcellular location">
    <subcellularLocation>
        <location evidence="1">Membrane</location>
        <topology evidence="1">Multi-pass membrane protein</topology>
    </subcellularLocation>
</comment>
<keyword evidence="12" id="KW-1185">Reference proteome</keyword>
<dbReference type="InterPro" id="IPR017452">
    <property type="entry name" value="GPCR_Rhodpsn_7TM"/>
</dbReference>
<evidence type="ECO:0000256" key="7">
    <source>
        <dbReference type="ARBA" id="ARBA00023170"/>
    </source>
</evidence>
<dbReference type="EMBL" id="ACPB03023266">
    <property type="status" value="NOT_ANNOTATED_CDS"/>
    <property type="molecule type" value="Genomic_DNA"/>
</dbReference>
<keyword evidence="3 9" id="KW-0812">Transmembrane</keyword>
<evidence type="ECO:0000256" key="9">
    <source>
        <dbReference type="RuleBase" id="RU000688"/>
    </source>
</evidence>
<dbReference type="Proteomes" id="UP000015103">
    <property type="component" value="Unassembled WGS sequence"/>
</dbReference>
<dbReference type="AlphaFoldDB" id="T1HX00"/>
<evidence type="ECO:0000313" key="12">
    <source>
        <dbReference type="Proteomes" id="UP000015103"/>
    </source>
</evidence>
<dbReference type="VEuPathDB" id="VectorBase:RPRC008570"/>
<dbReference type="PANTHER" id="PTHR45695:SF9">
    <property type="entry name" value="LEUCOKININ RECEPTOR"/>
    <property type="match status" value="1"/>
</dbReference>
<keyword evidence="8 9" id="KW-0807">Transducer</keyword>
<evidence type="ECO:0000313" key="11">
    <source>
        <dbReference type="EnsemblMetazoa" id="RPRC008570-PA"/>
    </source>
</evidence>
<evidence type="ECO:0000259" key="10">
    <source>
        <dbReference type="PROSITE" id="PS50262"/>
    </source>
</evidence>
<dbReference type="PROSITE" id="PS50262">
    <property type="entry name" value="G_PROTEIN_RECEP_F1_2"/>
    <property type="match status" value="1"/>
</dbReference>
<dbReference type="EnsemblMetazoa" id="RPRC008570-RA">
    <property type="protein sequence ID" value="RPRC008570-PA"/>
    <property type="gene ID" value="RPRC008570"/>
</dbReference>
<dbReference type="EMBL" id="ACPB03023267">
    <property type="status" value="NOT_ANNOTATED_CDS"/>
    <property type="molecule type" value="Genomic_DNA"/>
</dbReference>
<proteinExistence type="inferred from homology"/>
<evidence type="ECO:0000256" key="3">
    <source>
        <dbReference type="ARBA" id="ARBA00022692"/>
    </source>
</evidence>
<evidence type="ECO:0000256" key="8">
    <source>
        <dbReference type="ARBA" id="ARBA00023224"/>
    </source>
</evidence>
<dbReference type="InterPro" id="IPR000276">
    <property type="entry name" value="GPCR_Rhodpsn"/>
</dbReference>
<feature type="domain" description="G-protein coupled receptors family 1 profile" evidence="10">
    <location>
        <begin position="42"/>
        <end position="287"/>
    </location>
</feature>
<dbReference type="GO" id="GO:0004930">
    <property type="term" value="F:G protein-coupled receptor activity"/>
    <property type="evidence" value="ECO:0007669"/>
    <property type="project" value="UniProtKB-KW"/>
</dbReference>
<dbReference type="HOGENOM" id="CLU_970802_0_0_1"/>
<dbReference type="GO" id="GO:0005886">
    <property type="term" value="C:plasma membrane"/>
    <property type="evidence" value="ECO:0007669"/>
    <property type="project" value="TreeGrafter"/>
</dbReference>
<dbReference type="PANTHER" id="PTHR45695">
    <property type="entry name" value="LEUCOKININ RECEPTOR-RELATED"/>
    <property type="match status" value="1"/>
</dbReference>
<keyword evidence="4" id="KW-1133">Transmembrane helix</keyword>
<keyword evidence="5 9" id="KW-0297">G-protein coupled receptor</keyword>
<dbReference type="SUPFAM" id="SSF81321">
    <property type="entry name" value="Family A G protein-coupled receptor-like"/>
    <property type="match status" value="2"/>
</dbReference>
<name>T1HX00_RHOPR</name>
<evidence type="ECO:0000256" key="1">
    <source>
        <dbReference type="ARBA" id="ARBA00004141"/>
    </source>
</evidence>
<dbReference type="PROSITE" id="PS00237">
    <property type="entry name" value="G_PROTEIN_RECEP_F1_1"/>
    <property type="match status" value="1"/>
</dbReference>
<comment type="similarity">
    <text evidence="2 9">Belongs to the G-protein coupled receptor 1 family.</text>
</comment>
<dbReference type="STRING" id="13249.T1HX00"/>
<keyword evidence="6" id="KW-0472">Membrane</keyword>
<sequence>MMNLSNGSWPDEEEETLYDPPVSLVVFLSLCYGSISIAAVVGNGLVIWVILTSRRMRNVTNYYIANLALADIVIGLFAIPFEERKLILLDGSYYILKTKKIAGEMTLVKAISAFKCDIWERHNVLKKKCDSNDFLEKFLPPSKVPILGIVRFYHLHKYLIIKRLRNNPTIRVCLNSTKFQAALLQRWVLPHFLCPFCPFIKVLSISVSVLTLSAIALDRYRAIIHPLTMKSRKQIDDRTQSMPIQSVVDVEAISSSTSIISTAPAEDVLTPSLIRSAAFILLRPGTA</sequence>
<dbReference type="InParanoid" id="T1HX00"/>
<evidence type="ECO:0000256" key="2">
    <source>
        <dbReference type="ARBA" id="ARBA00010663"/>
    </source>
</evidence>
<dbReference type="Pfam" id="PF00001">
    <property type="entry name" value="7tm_1"/>
    <property type="match status" value="2"/>
</dbReference>
<organism evidence="11 12">
    <name type="scientific">Rhodnius prolixus</name>
    <name type="common">Triatomid bug</name>
    <dbReference type="NCBI Taxonomy" id="13249"/>
    <lineage>
        <taxon>Eukaryota</taxon>
        <taxon>Metazoa</taxon>
        <taxon>Ecdysozoa</taxon>
        <taxon>Arthropoda</taxon>
        <taxon>Hexapoda</taxon>
        <taxon>Insecta</taxon>
        <taxon>Pterygota</taxon>
        <taxon>Neoptera</taxon>
        <taxon>Paraneoptera</taxon>
        <taxon>Hemiptera</taxon>
        <taxon>Heteroptera</taxon>
        <taxon>Panheteroptera</taxon>
        <taxon>Cimicomorpha</taxon>
        <taxon>Reduviidae</taxon>
        <taxon>Triatominae</taxon>
        <taxon>Rhodnius</taxon>
    </lineage>
</organism>
<dbReference type="PRINTS" id="PR00237">
    <property type="entry name" value="GPCRRHODOPSN"/>
</dbReference>